<comment type="caution">
    <text evidence="11">The sequence shown here is derived from an EMBL/GenBank/DDBJ whole genome shotgun (WGS) entry which is preliminary data.</text>
</comment>
<proteinExistence type="inferred from homology"/>
<dbReference type="NCBIfam" id="TIGR00833">
    <property type="entry name" value="actII"/>
    <property type="match status" value="1"/>
</dbReference>
<accession>A0A124E7W0</accession>
<keyword evidence="5 9" id="KW-1133">Transmembrane helix</keyword>
<evidence type="ECO:0000256" key="2">
    <source>
        <dbReference type="ARBA" id="ARBA00010157"/>
    </source>
</evidence>
<keyword evidence="7" id="KW-0175">Coiled coil</keyword>
<comment type="similarity">
    <text evidence="2">Belongs to the resistance-nodulation-cell division (RND) (TC 2.A.6) family. MmpL subfamily.</text>
</comment>
<sequence length="970" mass="105325">MTRPFGQPTVTRKPLREPTAVARWIRRLALPIILGWLLVMVALNSVAPQLEVVAAQNAVSMSPSNAPSMQAMADMGRLFEESDSDSMVMIVLKSDHPLGDDAYAYYTDLVDRLEADTDHVRNVQDMWGDPLTEASAESSDGRAVYVQLNLAGNMGETKSNESVAAVRAIVDASSPPPGVEVHVTGPAALTADMNIAGERSMAIILLVTFTVITVVLLFFYRSIPTVVLLIAMVIVQLSIARGIVAALGHFQIIGLSTFAVNLLVALAVAAGTDYAIFMVGRYQEARVAGADPESAYYEMFRGTAHVVLGSGLTIAGAMLCLSFTRMPYFQSMGVPCAVGVAAGVAVALTMGPAVVAVASRFGLLEPRRAMRIRTWRRIGTMVVRWPGPIMVASLTLALIGLAALPGYQTSYDDTRYVPGDIPANVGLRAATEHFSMSRMSPEVLLVQTDRDLRNSADFLVLDRLAKRVFAVEGVARVQSVTRPDGMPIAHTSIPFLISMQGVGQQQNMKLMKDRITDMRTQAEELAETVQTMKRLYRLMTQFTGVSTDMIADMKGMQETVHQLRDAMADFDDFFRPIRNYFYWEPHCYNIPICWAFRSMFDALDGVSAMTDTFDASIGNMDQMAVLMPQMLESFPPMIATMENMQHMLLTTYSTMAGFYDQMDELTQNSTEMGKAFDAAKNDDSFYLPPEVFENPDFKRVMDAFISPDGKTVRMIISHRDNPATEAGISRVEPIKIAAIEALKGTPLEDAKISLGGTAATFKDMSDGSRYDLLIALISAICLVFLIMLAVTRSLIAALVIVGTVTLSLGASFGLSVLVWQYVVGIELHWMVLAMSIIALLAVGSDYNLLLASRFKEEIPAGLKTGIIRSMGGTGSVVTVAGVVFAATMGSMVVSDLRVMAQVGTTIGLGLLFDTFIVRAFMMPSIAALLGRWFWWPLVVYNRPPRPPVSRSAAATEPIPVGPGGSGAPSP</sequence>
<dbReference type="Gene3D" id="1.20.1640.10">
    <property type="entry name" value="Multidrug efflux transporter AcrB transmembrane domain"/>
    <property type="match status" value="2"/>
</dbReference>
<dbReference type="OrthoDB" id="4656631at2"/>
<dbReference type="PANTHER" id="PTHR33406">
    <property type="entry name" value="MEMBRANE PROTEIN MJ1562-RELATED"/>
    <property type="match status" value="1"/>
</dbReference>
<feature type="transmembrane region" description="Helical" evidence="9">
    <location>
        <begin position="258"/>
        <end position="277"/>
    </location>
</feature>
<protein>
    <submittedName>
        <fullName evidence="11">Transmembrane transport protein MmpL</fullName>
    </submittedName>
</protein>
<evidence type="ECO:0000256" key="1">
    <source>
        <dbReference type="ARBA" id="ARBA00004651"/>
    </source>
</evidence>
<dbReference type="Proteomes" id="UP000069654">
    <property type="component" value="Unassembled WGS sequence"/>
</dbReference>
<dbReference type="AlphaFoldDB" id="A0A124E7W0"/>
<dbReference type="InterPro" id="IPR004707">
    <property type="entry name" value="MmpL_fam"/>
</dbReference>
<evidence type="ECO:0000256" key="5">
    <source>
        <dbReference type="ARBA" id="ARBA00022989"/>
    </source>
</evidence>
<feature type="region of interest" description="Disordered" evidence="8">
    <location>
        <begin position="947"/>
        <end position="970"/>
    </location>
</feature>
<dbReference type="SUPFAM" id="SSF82866">
    <property type="entry name" value="Multidrug efflux transporter AcrB transmembrane domain"/>
    <property type="match status" value="2"/>
</dbReference>
<feature type="transmembrane region" description="Helical" evidence="9">
    <location>
        <begin position="306"/>
        <end position="328"/>
    </location>
</feature>
<evidence type="ECO:0000256" key="7">
    <source>
        <dbReference type="SAM" id="Coils"/>
    </source>
</evidence>
<gene>
    <name evidence="11" type="ORF">RMCT_0765</name>
</gene>
<evidence type="ECO:0000259" key="10">
    <source>
        <dbReference type="Pfam" id="PF03176"/>
    </source>
</evidence>
<feature type="transmembrane region" description="Helical" evidence="9">
    <location>
        <begin position="827"/>
        <end position="849"/>
    </location>
</feature>
<feature type="transmembrane region" description="Helical" evidence="9">
    <location>
        <begin position="340"/>
        <end position="364"/>
    </location>
</feature>
<comment type="subcellular location">
    <subcellularLocation>
        <location evidence="1">Cell membrane</location>
        <topology evidence="1">Multi-pass membrane protein</topology>
    </subcellularLocation>
</comment>
<evidence type="ECO:0000256" key="4">
    <source>
        <dbReference type="ARBA" id="ARBA00022692"/>
    </source>
</evidence>
<feature type="transmembrane region" description="Helical" evidence="9">
    <location>
        <begin position="772"/>
        <end position="790"/>
    </location>
</feature>
<dbReference type="FunFam" id="1.20.1640.10:FF:000018">
    <property type="entry name" value="Transmembrane transport protein MmpL10"/>
    <property type="match status" value="1"/>
</dbReference>
<feature type="transmembrane region" description="Helical" evidence="9">
    <location>
        <begin position="227"/>
        <end position="252"/>
    </location>
</feature>
<name>A0A124E7W0_MYCTH</name>
<evidence type="ECO:0000313" key="11">
    <source>
        <dbReference type="EMBL" id="GAT13794.1"/>
    </source>
</evidence>
<dbReference type="RefSeq" id="WP_003926852.1">
    <property type="nucleotide sequence ID" value="NZ_BCTB01000004.1"/>
</dbReference>
<feature type="transmembrane region" description="Helical" evidence="9">
    <location>
        <begin position="385"/>
        <end position="407"/>
    </location>
</feature>
<reference evidence="12" key="2">
    <citation type="submission" date="2016-02" db="EMBL/GenBank/DDBJ databases">
        <title>Draft genome sequence of five rapidly growing Mycobacterium species.</title>
        <authorList>
            <person name="Katahira K."/>
            <person name="Gotou Y."/>
            <person name="Iida K."/>
            <person name="Ogura Y."/>
            <person name="Hayashi T."/>
        </authorList>
    </citation>
    <scope>NUCLEOTIDE SEQUENCE [LARGE SCALE GENOMIC DNA]</scope>
    <source>
        <strain evidence="12">JCM6362</strain>
    </source>
</reference>
<dbReference type="Pfam" id="PF03176">
    <property type="entry name" value="MMPL"/>
    <property type="match status" value="2"/>
</dbReference>
<evidence type="ECO:0000256" key="3">
    <source>
        <dbReference type="ARBA" id="ARBA00022475"/>
    </source>
</evidence>
<dbReference type="OMA" id="AHTSIPF"/>
<dbReference type="PANTHER" id="PTHR33406:SF6">
    <property type="entry name" value="MEMBRANE PROTEIN YDGH-RELATED"/>
    <property type="match status" value="1"/>
</dbReference>
<feature type="transmembrane region" description="Helical" evidence="9">
    <location>
        <begin position="870"/>
        <end position="892"/>
    </location>
</feature>
<dbReference type="EMBL" id="BCTB01000004">
    <property type="protein sequence ID" value="GAT13794.1"/>
    <property type="molecule type" value="Genomic_DNA"/>
</dbReference>
<feature type="domain" description="Membrane transport protein MMPL" evidence="10">
    <location>
        <begin position="60"/>
        <end position="389"/>
    </location>
</feature>
<dbReference type="FunFam" id="1.20.1640.10:FF:000020">
    <property type="entry name" value="Transmembrane transport protein MmpL10"/>
    <property type="match status" value="1"/>
</dbReference>
<reference evidence="11 12" key="1">
    <citation type="journal article" date="2016" name="Genome Announc.">
        <title>Draft Genome Sequences of Five Rapidly Growing Mycobacterium Species, M. thermoresistibile, M. fortuitum subsp. acetamidolyticum, M. canariasense, M. brisbanense, and M. novocastrense.</title>
        <authorList>
            <person name="Katahira K."/>
            <person name="Ogura Y."/>
            <person name="Gotoh Y."/>
            <person name="Hayashi T."/>
        </authorList>
    </citation>
    <scope>NUCLEOTIDE SEQUENCE [LARGE SCALE GENOMIC DNA]</scope>
    <source>
        <strain evidence="11 12">JCM6362</strain>
    </source>
</reference>
<keyword evidence="6 9" id="KW-0472">Membrane</keyword>
<feature type="compositionally biased region" description="Low complexity" evidence="8">
    <location>
        <begin position="948"/>
        <end position="958"/>
    </location>
</feature>
<dbReference type="InterPro" id="IPR004869">
    <property type="entry name" value="MMPL_dom"/>
</dbReference>
<evidence type="ECO:0000256" key="8">
    <source>
        <dbReference type="SAM" id="MobiDB-lite"/>
    </source>
</evidence>
<keyword evidence="3" id="KW-1003">Cell membrane</keyword>
<evidence type="ECO:0000313" key="12">
    <source>
        <dbReference type="Proteomes" id="UP000069654"/>
    </source>
</evidence>
<evidence type="ECO:0000256" key="6">
    <source>
        <dbReference type="ARBA" id="ARBA00023136"/>
    </source>
</evidence>
<evidence type="ECO:0000256" key="9">
    <source>
        <dbReference type="SAM" id="Phobius"/>
    </source>
</evidence>
<organism evidence="11 12">
    <name type="scientific">Mycolicibacterium thermoresistibile</name>
    <name type="common">Mycobacterium thermoresistibile</name>
    <dbReference type="NCBI Taxonomy" id="1797"/>
    <lineage>
        <taxon>Bacteria</taxon>
        <taxon>Bacillati</taxon>
        <taxon>Actinomycetota</taxon>
        <taxon>Actinomycetes</taxon>
        <taxon>Mycobacteriales</taxon>
        <taxon>Mycobacteriaceae</taxon>
        <taxon>Mycolicibacterium</taxon>
    </lineage>
</organism>
<dbReference type="InterPro" id="IPR050545">
    <property type="entry name" value="Mycobact_MmpL"/>
</dbReference>
<feature type="domain" description="Membrane transport protein MMPL" evidence="10">
    <location>
        <begin position="613"/>
        <end position="943"/>
    </location>
</feature>
<feature type="transmembrane region" description="Helical" evidence="9">
    <location>
        <begin position="797"/>
        <end position="821"/>
    </location>
</feature>
<dbReference type="GO" id="GO:0005886">
    <property type="term" value="C:plasma membrane"/>
    <property type="evidence" value="ECO:0007669"/>
    <property type="project" value="UniProtKB-SubCell"/>
</dbReference>
<feature type="coiled-coil region" evidence="7">
    <location>
        <begin position="508"/>
        <end position="535"/>
    </location>
</feature>
<keyword evidence="4 9" id="KW-0812">Transmembrane</keyword>
<dbReference type="STRING" id="1797.RMCT_0765"/>
<feature type="compositionally biased region" description="Gly residues" evidence="8">
    <location>
        <begin position="961"/>
        <end position="970"/>
    </location>
</feature>
<feature type="transmembrane region" description="Helical" evidence="9">
    <location>
        <begin position="201"/>
        <end position="220"/>
    </location>
</feature>